<evidence type="ECO:0000313" key="2">
    <source>
        <dbReference type="Proteomes" id="UP000192911"/>
    </source>
</evidence>
<organism evidence="1 2">
    <name type="scientific">Trinickia caryophylli</name>
    <name type="common">Paraburkholderia caryophylli</name>
    <dbReference type="NCBI Taxonomy" id="28094"/>
    <lineage>
        <taxon>Bacteria</taxon>
        <taxon>Pseudomonadati</taxon>
        <taxon>Pseudomonadota</taxon>
        <taxon>Betaproteobacteria</taxon>
        <taxon>Burkholderiales</taxon>
        <taxon>Burkholderiaceae</taxon>
        <taxon>Trinickia</taxon>
    </lineage>
</organism>
<keyword evidence="2" id="KW-1185">Reference proteome</keyword>
<dbReference type="AlphaFoldDB" id="A0A1X7FP31"/>
<dbReference type="STRING" id="28094.SAMN06295900_110109"/>
<sequence>MAVSSSTPQLEETWIAVQFQLAGLTTEFEGDIPDVVRHALDDAYAAINGEYRNLPSMYPDDGEVEAPAYDVCEIDEALLESDGRLVVAISFASGGDFTQEAIGELKALCCEKFAEAAAVHGIACVFTGIERWRRLTYVEHEVVEAVEAH</sequence>
<gene>
    <name evidence="1" type="ORF">SAMN06295900_110109</name>
</gene>
<dbReference type="GeneID" id="95553428"/>
<name>A0A1X7FP31_TRICW</name>
<dbReference type="EMBL" id="FXAH01000010">
    <property type="protein sequence ID" value="SMF56039.1"/>
    <property type="molecule type" value="Genomic_DNA"/>
</dbReference>
<dbReference type="OrthoDB" id="9131017at2"/>
<protein>
    <submittedName>
        <fullName evidence="1">Uncharacterized protein</fullName>
    </submittedName>
</protein>
<dbReference type="Proteomes" id="UP000192911">
    <property type="component" value="Unassembled WGS sequence"/>
</dbReference>
<proteinExistence type="predicted"/>
<reference evidence="2" key="1">
    <citation type="submission" date="2017-04" db="EMBL/GenBank/DDBJ databases">
        <authorList>
            <person name="Varghese N."/>
            <person name="Submissions S."/>
        </authorList>
    </citation>
    <scope>NUCLEOTIDE SEQUENCE [LARGE SCALE GENOMIC DNA]</scope>
    <source>
        <strain evidence="2">Ballard 720</strain>
    </source>
</reference>
<accession>A0A1X7FP31</accession>
<evidence type="ECO:0000313" key="1">
    <source>
        <dbReference type="EMBL" id="SMF56039.1"/>
    </source>
</evidence>
<dbReference type="RefSeq" id="WP_085228841.1">
    <property type="nucleotide sequence ID" value="NZ_BSQD01000007.1"/>
</dbReference>